<protein>
    <submittedName>
        <fullName evidence="4">MBL fold metallo-hydrolase</fullName>
    </submittedName>
</protein>
<keyword evidence="5" id="KW-1185">Reference proteome</keyword>
<gene>
    <name evidence="4" type="ORF">D9V41_13605</name>
</gene>
<feature type="region of interest" description="Disordered" evidence="2">
    <location>
        <begin position="1"/>
        <end position="24"/>
    </location>
</feature>
<dbReference type="Proteomes" id="UP000282515">
    <property type="component" value="Unassembled WGS sequence"/>
</dbReference>
<dbReference type="Gene3D" id="3.60.15.10">
    <property type="entry name" value="Ribonuclease Z/Hydroxyacylglutathione hydrolase-like"/>
    <property type="match status" value="1"/>
</dbReference>
<dbReference type="AlphaFoldDB" id="A0A3L8PHU0"/>
<evidence type="ECO:0000259" key="3">
    <source>
        <dbReference type="Pfam" id="PF12706"/>
    </source>
</evidence>
<organism evidence="4 5">
    <name type="scientific">Aeromicrobium phragmitis</name>
    <dbReference type="NCBI Taxonomy" id="2478914"/>
    <lineage>
        <taxon>Bacteria</taxon>
        <taxon>Bacillati</taxon>
        <taxon>Actinomycetota</taxon>
        <taxon>Actinomycetes</taxon>
        <taxon>Propionibacteriales</taxon>
        <taxon>Nocardioidaceae</taxon>
        <taxon>Aeromicrobium</taxon>
    </lineage>
</organism>
<dbReference type="OrthoDB" id="3204284at2"/>
<name>A0A3L8PHU0_9ACTN</name>
<feature type="domain" description="Metallo-beta-lactamase" evidence="3">
    <location>
        <begin position="47"/>
        <end position="240"/>
    </location>
</feature>
<dbReference type="PANTHER" id="PTHR43546">
    <property type="entry name" value="UPF0173 METAL-DEPENDENT HYDROLASE MJ1163-RELATED"/>
    <property type="match status" value="1"/>
</dbReference>
<evidence type="ECO:0000256" key="2">
    <source>
        <dbReference type="SAM" id="MobiDB-lite"/>
    </source>
</evidence>
<dbReference type="SUPFAM" id="SSF56281">
    <property type="entry name" value="Metallo-hydrolase/oxidoreductase"/>
    <property type="match status" value="1"/>
</dbReference>
<comment type="caution">
    <text evidence="4">The sequence shown here is derived from an EMBL/GenBank/DDBJ whole genome shotgun (WGS) entry which is preliminary data.</text>
</comment>
<dbReference type="InterPro" id="IPR050114">
    <property type="entry name" value="UPF0173_UPF0282_UlaG_hydrolase"/>
</dbReference>
<evidence type="ECO:0000313" key="5">
    <source>
        <dbReference type="Proteomes" id="UP000282515"/>
    </source>
</evidence>
<sequence length="283" mass="28994">MTLPRRPSGDRGEPTPPSSVRVGPTRVPFGIAVLGGPTTVIDLHGLRLVVDPTFDPPGAYGYLAKTAGTAVEPDELGPVDVVLVSHDQHADNLDARGRAYARAAPLVLSTPTSAPELGPQARGLRPWERVTHHSGVRITATPAVHGPADGADPSGVVNCDVTGFLIEPPAGPVVYVAGDNASLAVVREVSDHAGHVDVAVLNAGGARVAAKFEGRPLTLTAARAAAAAEILGASRVVVAHQEGWEHFCDGADATRTAFWEAGIESVLAPSALGSWAVLDAGAT</sequence>
<reference evidence="4 5" key="1">
    <citation type="submission" date="2018-10" db="EMBL/GenBank/DDBJ databases">
        <title>Aeromicrobium sp. 9W16Y-2 whole genome shotgun sequence.</title>
        <authorList>
            <person name="Li F."/>
        </authorList>
    </citation>
    <scope>NUCLEOTIDE SEQUENCE [LARGE SCALE GENOMIC DNA]</scope>
    <source>
        <strain evidence="4 5">9W16Y-2</strain>
    </source>
</reference>
<accession>A0A3L8PHU0</accession>
<dbReference type="GO" id="GO:0016787">
    <property type="term" value="F:hydrolase activity"/>
    <property type="evidence" value="ECO:0007669"/>
    <property type="project" value="UniProtKB-KW"/>
</dbReference>
<keyword evidence="1 4" id="KW-0378">Hydrolase</keyword>
<dbReference type="InterPro" id="IPR036866">
    <property type="entry name" value="RibonucZ/Hydroxyglut_hydro"/>
</dbReference>
<evidence type="ECO:0000313" key="4">
    <source>
        <dbReference type="EMBL" id="RLV54855.1"/>
    </source>
</evidence>
<dbReference type="Pfam" id="PF12706">
    <property type="entry name" value="Lactamase_B_2"/>
    <property type="match status" value="1"/>
</dbReference>
<dbReference type="InterPro" id="IPR001279">
    <property type="entry name" value="Metallo-B-lactamas"/>
</dbReference>
<evidence type="ECO:0000256" key="1">
    <source>
        <dbReference type="ARBA" id="ARBA00022801"/>
    </source>
</evidence>
<dbReference type="EMBL" id="RDBF01000012">
    <property type="protein sequence ID" value="RLV54855.1"/>
    <property type="molecule type" value="Genomic_DNA"/>
</dbReference>
<dbReference type="PANTHER" id="PTHR43546:SF9">
    <property type="entry name" value="L-ASCORBATE-6-PHOSPHATE LACTONASE ULAG-RELATED"/>
    <property type="match status" value="1"/>
</dbReference>
<proteinExistence type="predicted"/>
<dbReference type="RefSeq" id="WP_121795131.1">
    <property type="nucleotide sequence ID" value="NZ_RDBF01000012.1"/>
</dbReference>